<keyword evidence="1" id="KW-0812">Transmembrane</keyword>
<evidence type="ECO:0000313" key="3">
    <source>
        <dbReference type="Proteomes" id="UP000661649"/>
    </source>
</evidence>
<feature type="transmembrane region" description="Helical" evidence="1">
    <location>
        <begin position="372"/>
        <end position="393"/>
    </location>
</feature>
<reference evidence="2 3" key="1">
    <citation type="submission" date="2020-08" db="EMBL/GenBank/DDBJ databases">
        <title>Genome public.</title>
        <authorList>
            <person name="Liu C."/>
            <person name="Sun Q."/>
        </authorList>
    </citation>
    <scope>NUCLEOTIDE SEQUENCE [LARGE SCALE GENOMIC DNA]</scope>
    <source>
        <strain evidence="2 3">3_YM_SP_D4_24.mj</strain>
    </source>
</reference>
<keyword evidence="1" id="KW-1133">Transmembrane helix</keyword>
<dbReference type="Pfam" id="PF06541">
    <property type="entry name" value="ABC_trans_CmpB"/>
    <property type="match status" value="2"/>
</dbReference>
<feature type="transmembrane region" description="Helical" evidence="1">
    <location>
        <begin position="293"/>
        <end position="313"/>
    </location>
</feature>
<feature type="transmembrane region" description="Helical" evidence="1">
    <location>
        <begin position="333"/>
        <end position="351"/>
    </location>
</feature>
<sequence length="432" mass="49768">MNQFTGYELLWLFLIYSFLGWVLETVIATVRQRKVVNRGLINGPFCIIYGIGAVLITIWLQELSGLWLFLFSAVYASVVEWIAGHLIQKIYHERWWDYSDIKWNLDGYICLPFSIIWGALGFAIVKWGNRILIDFFAICPQFLMHLVIWILIGVLAVDALASYILVRGTSKELDKWEEANNRFVHVSVKFAKWIATHVEDRIHKAYPKAVKSKVLTKNETVFAAGCGFYKIVMLFFIGAFLGDITETIFCRITAGVWMSRSSVVWGPFSIVWGLAIGAVTALLYKYKDKSDSFLFTAGTLLGGAYEYLCSVFTEMMFGKVFWDYSKIPFNLGGRINLLYCFFWGIAAVVWFKKLFPFFEKGIEKIPIKIGKMVTWVLIVFMSCNIVMSCLALIRYDQRSNQIEAKNQIEVWLDTHYDDVTMQRIYPNAIEAK</sequence>
<feature type="transmembrane region" description="Helical" evidence="1">
    <location>
        <begin position="147"/>
        <end position="166"/>
    </location>
</feature>
<dbReference type="EMBL" id="JACRTP010000001">
    <property type="protein sequence ID" value="MBC8627710.1"/>
    <property type="molecule type" value="Genomic_DNA"/>
</dbReference>
<keyword evidence="3" id="KW-1185">Reference proteome</keyword>
<dbReference type="InterPro" id="IPR010540">
    <property type="entry name" value="CmpB_TMEM229"/>
</dbReference>
<dbReference type="Proteomes" id="UP000661649">
    <property type="component" value="Unassembled WGS sequence"/>
</dbReference>
<feature type="transmembrane region" description="Helical" evidence="1">
    <location>
        <begin position="6"/>
        <end position="27"/>
    </location>
</feature>
<feature type="transmembrane region" description="Helical" evidence="1">
    <location>
        <begin position="39"/>
        <end position="60"/>
    </location>
</feature>
<dbReference type="RefSeq" id="WP_187558232.1">
    <property type="nucleotide sequence ID" value="NZ_JACRTP010000001.1"/>
</dbReference>
<keyword evidence="1" id="KW-0472">Membrane</keyword>
<gene>
    <name evidence="2" type="ORF">H8712_03570</name>
</gene>
<name>A0ABR7P8H5_9FIRM</name>
<feature type="transmembrane region" description="Helical" evidence="1">
    <location>
        <begin position="221"/>
        <end position="242"/>
    </location>
</feature>
<proteinExistence type="predicted"/>
<protein>
    <submittedName>
        <fullName evidence="2">ABC transporter permease</fullName>
    </submittedName>
</protein>
<evidence type="ECO:0000256" key="1">
    <source>
        <dbReference type="SAM" id="Phobius"/>
    </source>
</evidence>
<feature type="transmembrane region" description="Helical" evidence="1">
    <location>
        <begin position="108"/>
        <end position="127"/>
    </location>
</feature>
<organism evidence="2 3">
    <name type="scientific">Blautia stercoris</name>
    <dbReference type="NCBI Taxonomy" id="871664"/>
    <lineage>
        <taxon>Bacteria</taxon>
        <taxon>Bacillati</taxon>
        <taxon>Bacillota</taxon>
        <taxon>Clostridia</taxon>
        <taxon>Lachnospirales</taxon>
        <taxon>Lachnospiraceae</taxon>
        <taxon>Blautia</taxon>
    </lineage>
</organism>
<accession>A0ABR7P8H5</accession>
<feature type="transmembrane region" description="Helical" evidence="1">
    <location>
        <begin position="66"/>
        <end position="87"/>
    </location>
</feature>
<feature type="transmembrane region" description="Helical" evidence="1">
    <location>
        <begin position="262"/>
        <end position="284"/>
    </location>
</feature>
<comment type="caution">
    <text evidence="2">The sequence shown here is derived from an EMBL/GenBank/DDBJ whole genome shotgun (WGS) entry which is preliminary data.</text>
</comment>
<evidence type="ECO:0000313" key="2">
    <source>
        <dbReference type="EMBL" id="MBC8627710.1"/>
    </source>
</evidence>